<dbReference type="Proteomes" id="UP000012174">
    <property type="component" value="Unassembled WGS sequence"/>
</dbReference>
<keyword evidence="5" id="KW-1185">Reference proteome</keyword>
<protein>
    <submittedName>
        <fullName evidence="4">Putative nuclear pore complex protein</fullName>
    </submittedName>
</protein>
<dbReference type="KEGG" id="ela:UCREL1_5202"/>
<dbReference type="Pfam" id="PF00400">
    <property type="entry name" value="WD40"/>
    <property type="match status" value="4"/>
</dbReference>
<dbReference type="EMBL" id="KB706356">
    <property type="protein sequence ID" value="EMR67784.1"/>
    <property type="molecule type" value="Genomic_DNA"/>
</dbReference>
<proteinExistence type="predicted"/>
<evidence type="ECO:0000313" key="5">
    <source>
        <dbReference type="Proteomes" id="UP000012174"/>
    </source>
</evidence>
<dbReference type="InterPro" id="IPR036322">
    <property type="entry name" value="WD40_repeat_dom_sf"/>
</dbReference>
<dbReference type="InterPro" id="IPR001680">
    <property type="entry name" value="WD40_rpt"/>
</dbReference>
<dbReference type="HOGENOM" id="CLU_038526_1_0_1"/>
<dbReference type="InterPro" id="IPR015943">
    <property type="entry name" value="WD40/YVTN_repeat-like_dom_sf"/>
</dbReference>
<accession>M7SN10</accession>
<keyword evidence="2" id="KW-0677">Repeat</keyword>
<evidence type="ECO:0000256" key="1">
    <source>
        <dbReference type="ARBA" id="ARBA00022574"/>
    </source>
</evidence>
<dbReference type="InterPro" id="IPR020472">
    <property type="entry name" value="WD40_PAC1"/>
</dbReference>
<reference evidence="5" key="1">
    <citation type="journal article" date="2013" name="Genome Announc.">
        <title>Draft genome sequence of the grapevine dieback fungus Eutypa lata UCR-EL1.</title>
        <authorList>
            <person name="Blanco-Ulate B."/>
            <person name="Rolshausen P.E."/>
            <person name="Cantu D."/>
        </authorList>
    </citation>
    <scope>NUCLEOTIDE SEQUENCE [LARGE SCALE GENOMIC DNA]</scope>
    <source>
        <strain evidence="5">UCR-EL1</strain>
    </source>
</reference>
<dbReference type="SMART" id="SM00320">
    <property type="entry name" value="WD40"/>
    <property type="match status" value="5"/>
</dbReference>
<organism evidence="4 5">
    <name type="scientific">Eutypa lata (strain UCR-EL1)</name>
    <name type="common">Grapevine dieback disease fungus</name>
    <name type="synonym">Eutypa armeniacae</name>
    <dbReference type="NCBI Taxonomy" id="1287681"/>
    <lineage>
        <taxon>Eukaryota</taxon>
        <taxon>Fungi</taxon>
        <taxon>Dikarya</taxon>
        <taxon>Ascomycota</taxon>
        <taxon>Pezizomycotina</taxon>
        <taxon>Sordariomycetes</taxon>
        <taxon>Xylariomycetidae</taxon>
        <taxon>Xylariales</taxon>
        <taxon>Diatrypaceae</taxon>
        <taxon>Eutypa</taxon>
    </lineage>
</organism>
<dbReference type="AlphaFoldDB" id="M7SN10"/>
<dbReference type="PANTHER" id="PTHR10971">
    <property type="entry name" value="MRNA EXPORT FACTOR AND BUB3"/>
    <property type="match status" value="1"/>
</dbReference>
<dbReference type="OrthoDB" id="256303at2759"/>
<evidence type="ECO:0000256" key="3">
    <source>
        <dbReference type="PROSITE-ProRule" id="PRU00221"/>
    </source>
</evidence>
<dbReference type="eggNOG" id="KOG0647">
    <property type="taxonomic scope" value="Eukaryota"/>
</dbReference>
<dbReference type="SUPFAM" id="SSF50978">
    <property type="entry name" value="WD40 repeat-like"/>
    <property type="match status" value="1"/>
</dbReference>
<dbReference type="PROSITE" id="PS50082">
    <property type="entry name" value="WD_REPEATS_2"/>
    <property type="match status" value="2"/>
</dbReference>
<feature type="repeat" description="WD" evidence="3">
    <location>
        <begin position="16"/>
        <end position="57"/>
    </location>
</feature>
<dbReference type="STRING" id="1287681.M7SN10"/>
<sequence>MASSSARTLSQDVTLPADAEDTISSVSWSPVSNHLAAASWDGKVRIYDVASNGSAANGVALLRTDGPVFDCDWAKDGSMVLAAGADKKIHLLHAPTGQQATVGSHDAPIRGVRFVEVTGSNAPIIATGSWDKSVKYWDMRQQSPLATLACKERVYSLDAKARLLVIATAERHIHLVDLQNPSAFLRTAESPLRHQTKAVTAFPDGTGWGTASIEGRCAISALDERDNSFAFTFRCHREQPDARKITKVWAVNDVQFHPTATTIFTTAGSDGIFNFWDRIARSRLKTYPPADAAITSTRFNRDGSLFAYAVGYDWSMGYTKNTPDIKTKLMLHRVTEEETRAKKR</sequence>
<dbReference type="Gene3D" id="2.130.10.10">
    <property type="entry name" value="YVTN repeat-like/Quinoprotein amine dehydrogenase"/>
    <property type="match status" value="1"/>
</dbReference>
<evidence type="ECO:0000313" key="4">
    <source>
        <dbReference type="EMBL" id="EMR67784.1"/>
    </source>
</evidence>
<name>M7SN10_EUTLA</name>
<dbReference type="PRINTS" id="PR00320">
    <property type="entry name" value="GPROTEINBRPT"/>
</dbReference>
<feature type="repeat" description="WD" evidence="3">
    <location>
        <begin position="102"/>
        <end position="147"/>
    </location>
</feature>
<evidence type="ECO:0000256" key="2">
    <source>
        <dbReference type="ARBA" id="ARBA00022737"/>
    </source>
</evidence>
<gene>
    <name evidence="4" type="ORF">UCREL1_5202</name>
</gene>
<dbReference type="OMA" id="DGVFCFW"/>
<keyword evidence="1 3" id="KW-0853">WD repeat</keyword>